<organism evidence="2 3">
    <name type="scientific">Hermanssonia centrifuga</name>
    <dbReference type="NCBI Taxonomy" id="98765"/>
    <lineage>
        <taxon>Eukaryota</taxon>
        <taxon>Fungi</taxon>
        <taxon>Dikarya</taxon>
        <taxon>Basidiomycota</taxon>
        <taxon>Agaricomycotina</taxon>
        <taxon>Agaricomycetes</taxon>
        <taxon>Polyporales</taxon>
        <taxon>Meruliaceae</taxon>
        <taxon>Hermanssonia</taxon>
    </lineage>
</organism>
<evidence type="ECO:0000313" key="2">
    <source>
        <dbReference type="EMBL" id="PSR73913.1"/>
    </source>
</evidence>
<evidence type="ECO:0000313" key="3">
    <source>
        <dbReference type="Proteomes" id="UP000186601"/>
    </source>
</evidence>
<protein>
    <submittedName>
        <fullName evidence="2">Uncharacterized protein</fullName>
    </submittedName>
</protein>
<dbReference type="OrthoDB" id="2526683at2759"/>
<evidence type="ECO:0000256" key="1">
    <source>
        <dbReference type="SAM" id="MobiDB-lite"/>
    </source>
</evidence>
<dbReference type="Proteomes" id="UP000186601">
    <property type="component" value="Unassembled WGS sequence"/>
</dbReference>
<feature type="compositionally biased region" description="Polar residues" evidence="1">
    <location>
        <begin position="1"/>
        <end position="12"/>
    </location>
</feature>
<reference evidence="2 3" key="1">
    <citation type="submission" date="2018-02" db="EMBL/GenBank/DDBJ databases">
        <title>Genome sequence of the basidiomycete white-rot fungus Phlebia centrifuga.</title>
        <authorList>
            <person name="Granchi Z."/>
            <person name="Peng M."/>
            <person name="de Vries R.P."/>
            <person name="Hilden K."/>
            <person name="Makela M.R."/>
            <person name="Grigoriev I."/>
            <person name="Riley R."/>
        </authorList>
    </citation>
    <scope>NUCLEOTIDE SEQUENCE [LARGE SCALE GENOMIC DNA]</scope>
    <source>
        <strain evidence="2 3">FBCC195</strain>
    </source>
</reference>
<name>A0A2R6NND1_9APHY</name>
<comment type="caution">
    <text evidence="2">The sequence shown here is derived from an EMBL/GenBank/DDBJ whole genome shotgun (WGS) entry which is preliminary data.</text>
</comment>
<dbReference type="EMBL" id="MLYV02001050">
    <property type="protein sequence ID" value="PSR73913.1"/>
    <property type="molecule type" value="Genomic_DNA"/>
</dbReference>
<feature type="region of interest" description="Disordered" evidence="1">
    <location>
        <begin position="105"/>
        <end position="147"/>
    </location>
</feature>
<accession>A0A2R6NND1</accession>
<dbReference type="AlphaFoldDB" id="A0A2R6NND1"/>
<keyword evidence="3" id="KW-1185">Reference proteome</keyword>
<feature type="compositionally biased region" description="Basic residues" evidence="1">
    <location>
        <begin position="138"/>
        <end position="147"/>
    </location>
</feature>
<feature type="compositionally biased region" description="Basic and acidic residues" evidence="1">
    <location>
        <begin position="120"/>
        <end position="132"/>
    </location>
</feature>
<proteinExistence type="predicted"/>
<gene>
    <name evidence="2" type="ORF">PHLCEN_2v10271</name>
</gene>
<sequence>MPPISPTQTQQMPVYLRHPGYIPTSPTLRSPTDARYSPGQESPTTPPLRRRMVPETPNSLPPLSPVSPYGPHLPQPESIRTQPERIRAGDVLYWHNLIRSGEIPAVKEDPRARGSKGPSKHMDVSPECKVEDVSSPAPRRRKMLAGR</sequence>
<feature type="region of interest" description="Disordered" evidence="1">
    <location>
        <begin position="1"/>
        <end position="84"/>
    </location>
</feature>